<proteinExistence type="predicted"/>
<name>A0ACB9Q3W4_BAUVA</name>
<dbReference type="Proteomes" id="UP000828941">
    <property type="component" value="Chromosome 2"/>
</dbReference>
<comment type="caution">
    <text evidence="1">The sequence shown here is derived from an EMBL/GenBank/DDBJ whole genome shotgun (WGS) entry which is preliminary data.</text>
</comment>
<organism evidence="1 2">
    <name type="scientific">Bauhinia variegata</name>
    <name type="common">Purple orchid tree</name>
    <name type="synonym">Phanera variegata</name>
    <dbReference type="NCBI Taxonomy" id="167791"/>
    <lineage>
        <taxon>Eukaryota</taxon>
        <taxon>Viridiplantae</taxon>
        <taxon>Streptophyta</taxon>
        <taxon>Embryophyta</taxon>
        <taxon>Tracheophyta</taxon>
        <taxon>Spermatophyta</taxon>
        <taxon>Magnoliopsida</taxon>
        <taxon>eudicotyledons</taxon>
        <taxon>Gunneridae</taxon>
        <taxon>Pentapetalae</taxon>
        <taxon>rosids</taxon>
        <taxon>fabids</taxon>
        <taxon>Fabales</taxon>
        <taxon>Fabaceae</taxon>
        <taxon>Cercidoideae</taxon>
        <taxon>Cercideae</taxon>
        <taxon>Bauhiniinae</taxon>
        <taxon>Bauhinia</taxon>
    </lineage>
</organism>
<gene>
    <name evidence="1" type="ORF">L6164_004264</name>
</gene>
<keyword evidence="2" id="KW-1185">Reference proteome</keyword>
<accession>A0ACB9Q3W4</accession>
<reference evidence="1 2" key="1">
    <citation type="journal article" date="2022" name="DNA Res.">
        <title>Chromosomal-level genome assembly of the orchid tree Bauhinia variegata (Leguminosae; Cercidoideae) supports the allotetraploid origin hypothesis of Bauhinia.</title>
        <authorList>
            <person name="Zhong Y."/>
            <person name="Chen Y."/>
            <person name="Zheng D."/>
            <person name="Pang J."/>
            <person name="Liu Y."/>
            <person name="Luo S."/>
            <person name="Meng S."/>
            <person name="Qian L."/>
            <person name="Wei D."/>
            <person name="Dai S."/>
            <person name="Zhou R."/>
        </authorList>
    </citation>
    <scope>NUCLEOTIDE SEQUENCE [LARGE SCALE GENOMIC DNA]</scope>
    <source>
        <strain evidence="1">BV-YZ2020</strain>
    </source>
</reference>
<protein>
    <submittedName>
        <fullName evidence="1">Uncharacterized protein</fullName>
    </submittedName>
</protein>
<evidence type="ECO:0000313" key="1">
    <source>
        <dbReference type="EMBL" id="KAI4355498.1"/>
    </source>
</evidence>
<dbReference type="EMBL" id="CM039427">
    <property type="protein sequence ID" value="KAI4355498.1"/>
    <property type="molecule type" value="Genomic_DNA"/>
</dbReference>
<evidence type="ECO:0000313" key="2">
    <source>
        <dbReference type="Proteomes" id="UP000828941"/>
    </source>
</evidence>
<sequence length="150" mass="16105">MVSYHDAGILIVGALVIALIFFGLTMLGCCTCIRTSSLPTAQVDDKISGCKSYLESHSLTFLYKKAAGGSVEGTDQTECSICLTAFEEDDCVRQLSSCKHMFHKVCIDQWLSFHSGCPICRTKIDKVDPPPNGTVISEGSGQMTSVIVGS</sequence>